<proteinExistence type="predicted"/>
<protein>
    <submittedName>
        <fullName evidence="1">Uncharacterized protein</fullName>
    </submittedName>
</protein>
<dbReference type="Proteomes" id="UP000464577">
    <property type="component" value="Chromosome"/>
</dbReference>
<accession>A0A6P1W205</accession>
<dbReference type="EMBL" id="CP045997">
    <property type="protein sequence ID" value="QHV99443.1"/>
    <property type="molecule type" value="Genomic_DNA"/>
</dbReference>
<sequence length="126" mass="13837">MKFLYHVQFIFLQIQETKTHWNQPLFRWILSTTSPLLNILPGFQTVARASGWQGSTPPINGPLMLNHSSQQSSGASFNADASLPAQAIPPNAVIVSSLADSGTDQSYTVRVDNDSGYNIDRPAITY</sequence>
<gene>
    <name evidence="1" type="ORF">GJR95_32485</name>
</gene>
<dbReference type="AlphaFoldDB" id="A0A6P1W205"/>
<organism evidence="1 2">
    <name type="scientific">Spirosoma endbachense</name>
    <dbReference type="NCBI Taxonomy" id="2666025"/>
    <lineage>
        <taxon>Bacteria</taxon>
        <taxon>Pseudomonadati</taxon>
        <taxon>Bacteroidota</taxon>
        <taxon>Cytophagia</taxon>
        <taxon>Cytophagales</taxon>
        <taxon>Cytophagaceae</taxon>
        <taxon>Spirosoma</taxon>
    </lineage>
</organism>
<keyword evidence="2" id="KW-1185">Reference proteome</keyword>
<name>A0A6P1W205_9BACT</name>
<dbReference type="RefSeq" id="WP_162389843.1">
    <property type="nucleotide sequence ID" value="NZ_CP045997.1"/>
</dbReference>
<dbReference type="KEGG" id="senf:GJR95_32485"/>
<reference evidence="1 2" key="1">
    <citation type="submission" date="2019-11" db="EMBL/GenBank/DDBJ databases">
        <title>Spirosoma endbachense sp. nov., isolated from a natural salt meadow.</title>
        <authorList>
            <person name="Rojas J."/>
            <person name="Ambika Manirajan B."/>
            <person name="Ratering S."/>
            <person name="Suarez C."/>
            <person name="Geissler-Plaum R."/>
            <person name="Schnell S."/>
        </authorList>
    </citation>
    <scope>NUCLEOTIDE SEQUENCE [LARGE SCALE GENOMIC DNA]</scope>
    <source>
        <strain evidence="1 2">I-24</strain>
    </source>
</reference>
<evidence type="ECO:0000313" key="1">
    <source>
        <dbReference type="EMBL" id="QHV99443.1"/>
    </source>
</evidence>
<evidence type="ECO:0000313" key="2">
    <source>
        <dbReference type="Proteomes" id="UP000464577"/>
    </source>
</evidence>